<keyword evidence="4" id="KW-1185">Reference proteome</keyword>
<sequence>SSSSSNSNTSSITATPSNNDSIHFPRSPFLSSITSNATVLTEEDITATEATIPPHHYNNNQQVDPEMMAKIKDRILPQSIVSIDIGIRNLAWVELSKDGEILRWAVEDLLVPSSPPPNGLPQTTLREEEDEECTGGSVKKTRRWSGSTKRANKRPIPVSSSYDPRAVSLRLDAVMRTILESDSVEGIIMERQRFRTGGMHTMLDSTFKCGVVEGMIHSWFAFWQHEQSRRGRRLAVEKDGENDDEVSSVFIESVPPRAVAVRWGIGASGAQAKAASSSRKKKHFSLDPVDALVGERGSDALSESVEGEPNLSPHDSQLPARPKKSLTYGNKKLQSRSIVDHWIYGESSTSSPNQERPDISLVTELSLPSTFRVRCSPTMREWYSQEQKRDDLSDCLLQAVAWFEWKGRAVQEAVERSMPPGDGRGEEREEAAS</sequence>
<protein>
    <recommendedName>
        <fullName evidence="2">Mitochondrial resolvase Ydc2 catalytic domain-containing protein</fullName>
    </recommendedName>
</protein>
<feature type="non-terminal residue" evidence="3">
    <location>
        <position position="1"/>
    </location>
</feature>
<evidence type="ECO:0000256" key="1">
    <source>
        <dbReference type="SAM" id="MobiDB-lite"/>
    </source>
</evidence>
<name>A0AAD4D0C3_9FUNG</name>
<feature type="region of interest" description="Disordered" evidence="1">
    <location>
        <begin position="298"/>
        <end position="330"/>
    </location>
</feature>
<dbReference type="Proteomes" id="UP001194580">
    <property type="component" value="Unassembled WGS sequence"/>
</dbReference>
<accession>A0AAD4D0C3</accession>
<feature type="region of interest" description="Disordered" evidence="1">
    <location>
        <begin position="413"/>
        <end position="433"/>
    </location>
</feature>
<evidence type="ECO:0000313" key="3">
    <source>
        <dbReference type="EMBL" id="KAG0250526.1"/>
    </source>
</evidence>
<dbReference type="InterPro" id="IPR036397">
    <property type="entry name" value="RNaseH_sf"/>
</dbReference>
<dbReference type="Pfam" id="PF09159">
    <property type="entry name" value="Ydc2-catalyt"/>
    <property type="match status" value="1"/>
</dbReference>
<gene>
    <name evidence="3" type="ORF">BGZ95_007173</name>
</gene>
<dbReference type="AlphaFoldDB" id="A0AAD4D0C3"/>
<dbReference type="GO" id="GO:0003676">
    <property type="term" value="F:nucleic acid binding"/>
    <property type="evidence" value="ECO:0007669"/>
    <property type="project" value="InterPro"/>
</dbReference>
<dbReference type="InterPro" id="IPR015242">
    <property type="entry name" value="Ydc2_cat"/>
</dbReference>
<dbReference type="SUPFAM" id="SSF53098">
    <property type="entry name" value="Ribonuclease H-like"/>
    <property type="match status" value="1"/>
</dbReference>
<feature type="non-terminal residue" evidence="3">
    <location>
        <position position="433"/>
    </location>
</feature>
<comment type="caution">
    <text evidence="3">The sequence shown here is derived from an EMBL/GenBank/DDBJ whole genome shotgun (WGS) entry which is preliminary data.</text>
</comment>
<feature type="compositionally biased region" description="Low complexity" evidence="1">
    <location>
        <begin position="1"/>
        <end position="19"/>
    </location>
</feature>
<dbReference type="Gene3D" id="3.30.420.10">
    <property type="entry name" value="Ribonuclease H-like superfamily/Ribonuclease H"/>
    <property type="match status" value="1"/>
</dbReference>
<evidence type="ECO:0000313" key="4">
    <source>
        <dbReference type="Proteomes" id="UP001194580"/>
    </source>
</evidence>
<feature type="domain" description="Mitochondrial resolvase Ydc2 catalytic" evidence="2">
    <location>
        <begin position="80"/>
        <end position="406"/>
    </location>
</feature>
<dbReference type="InterPro" id="IPR012337">
    <property type="entry name" value="RNaseH-like_sf"/>
</dbReference>
<dbReference type="PANTHER" id="PTHR28072">
    <property type="entry name" value="CRUCIFORM CUTTING ENDONUCLEASE 1, MITOCHONDRIAL-RELATED"/>
    <property type="match status" value="1"/>
</dbReference>
<evidence type="ECO:0000259" key="2">
    <source>
        <dbReference type="Pfam" id="PF09159"/>
    </source>
</evidence>
<organism evidence="3 4">
    <name type="scientific">Linnemannia exigua</name>
    <dbReference type="NCBI Taxonomy" id="604196"/>
    <lineage>
        <taxon>Eukaryota</taxon>
        <taxon>Fungi</taxon>
        <taxon>Fungi incertae sedis</taxon>
        <taxon>Mucoromycota</taxon>
        <taxon>Mortierellomycotina</taxon>
        <taxon>Mortierellomycetes</taxon>
        <taxon>Mortierellales</taxon>
        <taxon>Mortierellaceae</taxon>
        <taxon>Linnemannia</taxon>
    </lineage>
</organism>
<reference evidence="3" key="1">
    <citation type="journal article" date="2020" name="Fungal Divers.">
        <title>Resolving the Mortierellaceae phylogeny through synthesis of multi-gene phylogenetics and phylogenomics.</title>
        <authorList>
            <person name="Vandepol N."/>
            <person name="Liber J."/>
            <person name="Desiro A."/>
            <person name="Na H."/>
            <person name="Kennedy M."/>
            <person name="Barry K."/>
            <person name="Grigoriev I.V."/>
            <person name="Miller A.N."/>
            <person name="O'Donnell K."/>
            <person name="Stajich J.E."/>
            <person name="Bonito G."/>
        </authorList>
    </citation>
    <scope>NUCLEOTIDE SEQUENCE</scope>
    <source>
        <strain evidence="3">NRRL 28262</strain>
    </source>
</reference>
<feature type="compositionally biased region" description="Basic and acidic residues" evidence="1">
    <location>
        <begin position="423"/>
        <end position="433"/>
    </location>
</feature>
<dbReference type="InterPro" id="IPR039197">
    <property type="entry name" value="Mrs1/Cce1"/>
</dbReference>
<feature type="region of interest" description="Disordered" evidence="1">
    <location>
        <begin position="1"/>
        <end position="23"/>
    </location>
</feature>
<proteinExistence type="predicted"/>
<dbReference type="EMBL" id="JAAAIL010003454">
    <property type="protein sequence ID" value="KAG0250526.1"/>
    <property type="molecule type" value="Genomic_DNA"/>
</dbReference>
<feature type="region of interest" description="Disordered" evidence="1">
    <location>
        <begin position="113"/>
        <end position="157"/>
    </location>
</feature>
<dbReference type="PANTHER" id="PTHR28072:SF1">
    <property type="entry name" value="CRUCIFORM CUTTING ENDONUCLEASE 1, MITOCHONDRIAL-RELATED"/>
    <property type="match status" value="1"/>
</dbReference>